<keyword evidence="1" id="KW-0812">Transmembrane</keyword>
<sequence length="151" mass="16805">MTLHTNLNPNSWRDIHLPPILLASLLILFAGIPTAVQEYRLRNVAQSSSMVAEQLRLTQKALLASQQTELSLSQQLAQTKADATLMSACLVDVQRFSENAQTAYNRSKAPSVNWRVVGEQFWLAALDLSSFTESWQTGACSQAKPIIQNYK</sequence>
<proteinExistence type="predicted"/>
<gene>
    <name evidence="2" type="ORF">HPC62_14490</name>
</gene>
<evidence type="ECO:0000313" key="3">
    <source>
        <dbReference type="Proteomes" id="UP000505210"/>
    </source>
</evidence>
<protein>
    <submittedName>
        <fullName evidence="2">Uncharacterized protein</fullName>
    </submittedName>
</protein>
<evidence type="ECO:0000256" key="1">
    <source>
        <dbReference type="SAM" id="Phobius"/>
    </source>
</evidence>
<evidence type="ECO:0000313" key="2">
    <source>
        <dbReference type="EMBL" id="QKD83242.1"/>
    </source>
</evidence>
<feature type="transmembrane region" description="Helical" evidence="1">
    <location>
        <begin position="15"/>
        <end position="36"/>
    </location>
</feature>
<dbReference type="RefSeq" id="WP_172356789.1">
    <property type="nucleotide sequence ID" value="NZ_CP053661.1"/>
</dbReference>
<keyword evidence="3" id="KW-1185">Reference proteome</keyword>
<dbReference type="KEGG" id="theu:HPC62_14490"/>
<accession>A0A6M8BB42</accession>
<keyword evidence="1" id="KW-1133">Transmembrane helix</keyword>
<dbReference type="AlphaFoldDB" id="A0A6M8BB42"/>
<dbReference type="Proteomes" id="UP000505210">
    <property type="component" value="Chromosome"/>
</dbReference>
<keyword evidence="1" id="KW-0472">Membrane</keyword>
<name>A0A6M8BB42_9CYAN</name>
<reference evidence="2 3" key="1">
    <citation type="submission" date="2020-05" db="EMBL/GenBank/DDBJ databases">
        <title>Complete genome sequence of of a novel Thermoleptolyngbya strain isolated from hot springs of Ganzi, Sichuan China.</title>
        <authorList>
            <person name="Tang J."/>
            <person name="Daroch M."/>
            <person name="Li L."/>
            <person name="Waleron K."/>
            <person name="Waleron M."/>
            <person name="Waleron M."/>
        </authorList>
    </citation>
    <scope>NUCLEOTIDE SEQUENCE [LARGE SCALE GENOMIC DNA]</scope>
    <source>
        <strain evidence="2 3">PKUAC-SCTA183</strain>
    </source>
</reference>
<dbReference type="EMBL" id="CP053661">
    <property type="protein sequence ID" value="QKD83242.1"/>
    <property type="molecule type" value="Genomic_DNA"/>
</dbReference>
<organism evidence="2 3">
    <name type="scientific">Thermoleptolyngbya sichuanensis A183</name>
    <dbReference type="NCBI Taxonomy" id="2737172"/>
    <lineage>
        <taxon>Bacteria</taxon>
        <taxon>Bacillati</taxon>
        <taxon>Cyanobacteriota</taxon>
        <taxon>Cyanophyceae</taxon>
        <taxon>Oculatellales</taxon>
        <taxon>Oculatellaceae</taxon>
        <taxon>Thermoleptolyngbya</taxon>
        <taxon>Thermoleptolyngbya sichuanensis</taxon>
    </lineage>
</organism>